<dbReference type="GO" id="GO:0019781">
    <property type="term" value="F:NEDD8 activating enzyme activity"/>
    <property type="evidence" value="ECO:0007669"/>
    <property type="project" value="UniProtKB-UniRule"/>
</dbReference>
<gene>
    <name evidence="7" type="ORF">NEOLI_000487</name>
</gene>
<comment type="caution">
    <text evidence="7">The sequence shown here is derived from an EMBL/GenBank/DDBJ whole genome shotgun (WGS) entry which is preliminary data.</text>
</comment>
<sequence length="522" mass="58650">MVMDANHSLKYDRQLRLWAANGQSALEKSRICLINGSAVGSEALKNLVLPGIGSFVIIDNKFVLEEDTGVNFFVDVMSIGKPRASTIVQHLLELNDEVKGKAILEDPLELIAKQPEFFKDFTVVIATDLSATILLPLSKVLWVAGIPLFVAKSVGFMAYLRIAVPEITLVETHPDSLVDLRLDSPWPELRQFADTLRLEEMNGQEHSHVPYIALLIKLVQEWKNENNGNTPSTSAEKQEFKEFINSKKLTPDEENFDEAINQARKACVKTEIPKHVKVLLNDPQAQNLTPNSSNFWILVRSLADFVAATGFLPLSGVLPDMKADSSRYVLLQNIYHQKAQCDISQVKSYIHKHLTVLKESIDRIEDQEIEVFCKHAAYLKVIQYRSLEQEYTTPNTKRIAELFEDGDNLIPQYVTLRAYDLFVEKNGHAPGKLIERIEQDTTELQEIAADIMGQCGLAMTDLIQKHCAETTRAGGAELHNISSFLGGLVAQEVIKVVTRQYVTFNNTCIFDAIKSRTIVLEM</sequence>
<dbReference type="FunFam" id="3.40.50.720:FF:000475">
    <property type="entry name" value="NEDD8-activating enzyme E1 regulatory subunit"/>
    <property type="match status" value="1"/>
</dbReference>
<evidence type="ECO:0000259" key="6">
    <source>
        <dbReference type="Pfam" id="PF00899"/>
    </source>
</evidence>
<evidence type="ECO:0000256" key="4">
    <source>
        <dbReference type="ARBA" id="ARBA00022786"/>
    </source>
</evidence>
<dbReference type="GO" id="GO:0045116">
    <property type="term" value="P:protein neddylation"/>
    <property type="evidence" value="ECO:0007669"/>
    <property type="project" value="UniProtKB-UniRule"/>
</dbReference>
<dbReference type="InterPro" id="IPR045886">
    <property type="entry name" value="ThiF/MoeB/HesA"/>
</dbReference>
<dbReference type="UniPathway" id="UPA00885"/>
<comment type="function">
    <text evidence="5">Regulatory subunit of the dimeric UBA3-ULA1 E1 enzyme.</text>
</comment>
<evidence type="ECO:0000256" key="2">
    <source>
        <dbReference type="ARBA" id="ARBA00006868"/>
    </source>
</evidence>
<keyword evidence="4 5" id="KW-0833">Ubl conjugation pathway</keyword>
<comment type="pathway">
    <text evidence="1 5">Protein modification; protein neddylation.</text>
</comment>
<proteinExistence type="inferred from homology"/>
<dbReference type="Proteomes" id="UP000186594">
    <property type="component" value="Unassembled WGS sequence"/>
</dbReference>
<evidence type="ECO:0000313" key="7">
    <source>
        <dbReference type="EMBL" id="OLL26080.1"/>
    </source>
</evidence>
<accession>A0A1U7LTT5</accession>
<dbReference type="PANTHER" id="PTHR10953">
    <property type="entry name" value="UBIQUITIN-ACTIVATING ENZYME E1"/>
    <property type="match status" value="1"/>
</dbReference>
<dbReference type="OrthoDB" id="1708823at2759"/>
<dbReference type="EMBL" id="LXFE01000243">
    <property type="protein sequence ID" value="OLL26080.1"/>
    <property type="molecule type" value="Genomic_DNA"/>
</dbReference>
<dbReference type="InterPro" id="IPR035985">
    <property type="entry name" value="Ubiquitin-activating_enz"/>
</dbReference>
<evidence type="ECO:0000313" key="8">
    <source>
        <dbReference type="Proteomes" id="UP000186594"/>
    </source>
</evidence>
<evidence type="ECO:0000256" key="5">
    <source>
        <dbReference type="PIRNR" id="PIRNR039099"/>
    </source>
</evidence>
<evidence type="ECO:0000256" key="3">
    <source>
        <dbReference type="ARBA" id="ARBA00015407"/>
    </source>
</evidence>
<protein>
    <recommendedName>
        <fullName evidence="3 5">NEDD8-activating enzyme E1 regulatory subunit</fullName>
    </recommendedName>
</protein>
<comment type="similarity">
    <text evidence="2 5">Belongs to the ubiquitin-activating E1 family. ULA1 subfamily.</text>
</comment>
<organism evidence="7 8">
    <name type="scientific">Neolecta irregularis (strain DAH-3)</name>
    <dbReference type="NCBI Taxonomy" id="1198029"/>
    <lineage>
        <taxon>Eukaryota</taxon>
        <taxon>Fungi</taxon>
        <taxon>Dikarya</taxon>
        <taxon>Ascomycota</taxon>
        <taxon>Taphrinomycotina</taxon>
        <taxon>Neolectales</taxon>
        <taxon>Neolectaceae</taxon>
        <taxon>Neolecta</taxon>
    </lineage>
</organism>
<dbReference type="PANTHER" id="PTHR10953:SF29">
    <property type="entry name" value="NEDD8-ACTIVATING ENZYME E1 REGULATORY SUBUNIT"/>
    <property type="match status" value="1"/>
</dbReference>
<name>A0A1U7LTT5_NEOID</name>
<feature type="domain" description="THIF-type NAD/FAD binding fold" evidence="6">
    <location>
        <begin position="11"/>
        <end position="514"/>
    </location>
</feature>
<reference evidence="7 8" key="1">
    <citation type="submission" date="2016-04" db="EMBL/GenBank/DDBJ databases">
        <title>Evolutionary innovation and constraint leading to complex multicellularity in the Ascomycota.</title>
        <authorList>
            <person name="Cisse O."/>
            <person name="Nguyen A."/>
            <person name="Hewitt D.A."/>
            <person name="Jedd G."/>
            <person name="Stajich J.E."/>
        </authorList>
    </citation>
    <scope>NUCLEOTIDE SEQUENCE [LARGE SCALE GENOMIC DNA]</scope>
    <source>
        <strain evidence="7 8">DAH-3</strain>
    </source>
</reference>
<dbReference type="SUPFAM" id="SSF69572">
    <property type="entry name" value="Activating enzymes of the ubiquitin-like proteins"/>
    <property type="match status" value="1"/>
</dbReference>
<dbReference type="PIRSF" id="PIRSF039099">
    <property type="entry name" value="APP-BP1"/>
    <property type="match status" value="1"/>
</dbReference>
<dbReference type="Gene3D" id="3.40.50.720">
    <property type="entry name" value="NAD(P)-binding Rossmann-like Domain"/>
    <property type="match status" value="2"/>
</dbReference>
<dbReference type="CDD" id="cd01493">
    <property type="entry name" value="APPBP1_RUB"/>
    <property type="match status" value="1"/>
</dbReference>
<dbReference type="GO" id="GO:0016887">
    <property type="term" value="F:ATP hydrolysis activity"/>
    <property type="evidence" value="ECO:0007669"/>
    <property type="project" value="UniProtKB-ARBA"/>
</dbReference>
<dbReference type="OMA" id="KLITHQY"/>
<dbReference type="Pfam" id="PF00899">
    <property type="entry name" value="ThiF"/>
    <property type="match status" value="1"/>
</dbReference>
<keyword evidence="8" id="KW-1185">Reference proteome</keyword>
<dbReference type="InterPro" id="IPR000594">
    <property type="entry name" value="ThiF_NAD_FAD-bd"/>
</dbReference>
<dbReference type="STRING" id="1198029.A0A1U7LTT5"/>
<evidence type="ECO:0000256" key="1">
    <source>
        <dbReference type="ARBA" id="ARBA00005032"/>
    </source>
</evidence>
<dbReference type="InterPro" id="IPR030667">
    <property type="entry name" value="APP-BP1"/>
</dbReference>
<dbReference type="AlphaFoldDB" id="A0A1U7LTT5"/>
<dbReference type="GO" id="GO:0005737">
    <property type="term" value="C:cytoplasm"/>
    <property type="evidence" value="ECO:0007669"/>
    <property type="project" value="TreeGrafter"/>
</dbReference>